<proteinExistence type="predicted"/>
<name>A0A8X6MQ46_NEPPI</name>
<dbReference type="Proteomes" id="UP000887013">
    <property type="component" value="Unassembled WGS sequence"/>
</dbReference>
<evidence type="ECO:0000313" key="2">
    <source>
        <dbReference type="Proteomes" id="UP000887013"/>
    </source>
</evidence>
<dbReference type="OrthoDB" id="6422963at2759"/>
<reference evidence="1" key="1">
    <citation type="submission" date="2020-08" db="EMBL/GenBank/DDBJ databases">
        <title>Multicomponent nature underlies the extraordinary mechanical properties of spider dragline silk.</title>
        <authorList>
            <person name="Kono N."/>
            <person name="Nakamura H."/>
            <person name="Mori M."/>
            <person name="Yoshida Y."/>
            <person name="Ohtoshi R."/>
            <person name="Malay A.D."/>
            <person name="Moran D.A.P."/>
            <person name="Tomita M."/>
            <person name="Numata K."/>
            <person name="Arakawa K."/>
        </authorList>
    </citation>
    <scope>NUCLEOTIDE SEQUENCE</scope>
</reference>
<evidence type="ECO:0000313" key="1">
    <source>
        <dbReference type="EMBL" id="GFS71905.1"/>
    </source>
</evidence>
<keyword evidence="2" id="KW-1185">Reference proteome</keyword>
<dbReference type="EMBL" id="BMAW01000990">
    <property type="protein sequence ID" value="GFS71905.1"/>
    <property type="molecule type" value="Genomic_DNA"/>
</dbReference>
<dbReference type="AlphaFoldDB" id="A0A8X6MQ46"/>
<organism evidence="1 2">
    <name type="scientific">Nephila pilipes</name>
    <name type="common">Giant wood spider</name>
    <name type="synonym">Nephila maculata</name>
    <dbReference type="NCBI Taxonomy" id="299642"/>
    <lineage>
        <taxon>Eukaryota</taxon>
        <taxon>Metazoa</taxon>
        <taxon>Ecdysozoa</taxon>
        <taxon>Arthropoda</taxon>
        <taxon>Chelicerata</taxon>
        <taxon>Arachnida</taxon>
        <taxon>Araneae</taxon>
        <taxon>Araneomorphae</taxon>
        <taxon>Entelegynae</taxon>
        <taxon>Araneoidea</taxon>
        <taxon>Nephilidae</taxon>
        <taxon>Nephila</taxon>
    </lineage>
</organism>
<sequence length="402" mass="46523">MSSDEGPEKNAIPSINISRNSLTVEDFQSSENMIDNTLKEIIDEDFRNSVKTLRNDPRTEKKFKELSIFLRRESELFETRRIFSRKNSIGSTKDILDNLYPKYNNKYKILMRHIAEWKPKREEAIERLSSYIQQLDRNSKICTIVRFLASSVEVSGTFAGLMFRSENGWANKALNVASFCGLCGLFSTVAEVDQTKKILDEVSSTIESDHKLLQPVVKWFEKTEELNSIVQELFPHGIDTDIVQKIQAASEEQDDYLKIFKAALMSNVQKEMELFENADFLHTLQLFASSKIASLWWNRIINRRHPMCLDLGRMALQIEFGQMQSIVFQCIPALPLEQQKLTSLPVAGRIMLNFLTLYDSYIDLKKGAKCAHSEKLRKQLNNMKEELQNIEDTVRMMKPHIF</sequence>
<gene>
    <name evidence="1" type="primary">NCL1_45549</name>
    <name evidence="1" type="ORF">NPIL_108941</name>
</gene>
<protein>
    <submittedName>
        <fullName evidence="1">Uncharacterized protein</fullName>
    </submittedName>
</protein>
<accession>A0A8X6MQ46</accession>
<comment type="caution">
    <text evidence="1">The sequence shown here is derived from an EMBL/GenBank/DDBJ whole genome shotgun (WGS) entry which is preliminary data.</text>
</comment>